<dbReference type="FunFam" id="3.40.50.720:FF:000084">
    <property type="entry name" value="Short-chain dehydrogenase reductase"/>
    <property type="match status" value="1"/>
</dbReference>
<sequence length="327" mass="35861">MENHTKAVSQLEPWRELPGKVVMVTGASSGIGREFCLDLSKAGCRIIAAARRIDRLKSLCDEINGSNSNESISSIPELRAVAIELDVSANGAVIEAAVQKAWDAFGRIDALVNNAGVRGSVHSPLDLSEEEWDKIYKTNLRGAWLVTKYVCIHMRAANQGGSVINISSIAGLNRGQLPGGLAYASSKDALNNITKLMLHRYYLWPRRIYLVAVSGRQHKQDGFPFRNVLESHSHEMMALELGKYKIRVNSISPGLFKSEITEGLVKKDWIHNIALRTIPLRTHGTSNPALTSVVRYLIHDSSEYVSGNMFIVDAGATLPGVPIFSSL</sequence>
<dbReference type="SUPFAM" id="SSF51735">
    <property type="entry name" value="NAD(P)-binding Rossmann-fold domains"/>
    <property type="match status" value="2"/>
</dbReference>
<proteinExistence type="inferred from homology"/>
<comment type="caution">
    <text evidence="2">The sequence shown here is derived from an EMBL/GenBank/DDBJ whole genome shotgun (WGS) entry which is preliminary data.</text>
</comment>
<dbReference type="Pfam" id="PF13561">
    <property type="entry name" value="adh_short_C2"/>
    <property type="match status" value="1"/>
</dbReference>
<dbReference type="InterPro" id="IPR002347">
    <property type="entry name" value="SDR_fam"/>
</dbReference>
<keyword evidence="3" id="KW-1185">Reference proteome</keyword>
<dbReference type="Gene3D" id="3.40.50.720">
    <property type="entry name" value="NAD(P)-binding Rossmann-like Domain"/>
    <property type="match status" value="1"/>
</dbReference>
<dbReference type="InterPro" id="IPR036291">
    <property type="entry name" value="NAD(P)-bd_dom_sf"/>
</dbReference>
<evidence type="ECO:0000313" key="2">
    <source>
        <dbReference type="EMBL" id="KAK4345912.1"/>
    </source>
</evidence>
<evidence type="ECO:0000256" key="1">
    <source>
        <dbReference type="RuleBase" id="RU000363"/>
    </source>
</evidence>
<dbReference type="Pfam" id="PF00106">
    <property type="entry name" value="adh_short"/>
    <property type="match status" value="1"/>
</dbReference>
<dbReference type="PRINTS" id="PR00081">
    <property type="entry name" value="GDHRDH"/>
</dbReference>
<dbReference type="CDD" id="cd05233">
    <property type="entry name" value="SDR_c"/>
    <property type="match status" value="1"/>
</dbReference>
<evidence type="ECO:0000313" key="3">
    <source>
        <dbReference type="Proteomes" id="UP001291623"/>
    </source>
</evidence>
<dbReference type="Proteomes" id="UP001291623">
    <property type="component" value="Unassembled WGS sequence"/>
</dbReference>
<dbReference type="PANTHER" id="PTHR44375">
    <property type="entry name" value="BETA-KETOACYL-ACP REDUCTASE-LIKE PROTEIN-RELATED"/>
    <property type="match status" value="1"/>
</dbReference>
<gene>
    <name evidence="2" type="ORF">RND71_036088</name>
</gene>
<dbReference type="EMBL" id="JAVYJV010000019">
    <property type="protein sequence ID" value="KAK4345912.1"/>
    <property type="molecule type" value="Genomic_DNA"/>
</dbReference>
<dbReference type="PANTHER" id="PTHR44375:SF22">
    <property type="entry name" value="11-BETA-HYDROXYSTEROID DEHYDROGENASE-LIKE 4A"/>
    <property type="match status" value="1"/>
</dbReference>
<organism evidence="2 3">
    <name type="scientific">Anisodus tanguticus</name>
    <dbReference type="NCBI Taxonomy" id="243964"/>
    <lineage>
        <taxon>Eukaryota</taxon>
        <taxon>Viridiplantae</taxon>
        <taxon>Streptophyta</taxon>
        <taxon>Embryophyta</taxon>
        <taxon>Tracheophyta</taxon>
        <taxon>Spermatophyta</taxon>
        <taxon>Magnoliopsida</taxon>
        <taxon>eudicotyledons</taxon>
        <taxon>Gunneridae</taxon>
        <taxon>Pentapetalae</taxon>
        <taxon>asterids</taxon>
        <taxon>lamiids</taxon>
        <taxon>Solanales</taxon>
        <taxon>Solanaceae</taxon>
        <taxon>Solanoideae</taxon>
        <taxon>Hyoscyameae</taxon>
        <taxon>Anisodus</taxon>
    </lineage>
</organism>
<name>A0AAE1R841_9SOLA</name>
<dbReference type="GO" id="GO:0016616">
    <property type="term" value="F:oxidoreductase activity, acting on the CH-OH group of donors, NAD or NADP as acceptor"/>
    <property type="evidence" value="ECO:0007669"/>
    <property type="project" value="UniProtKB-ARBA"/>
</dbReference>
<dbReference type="AlphaFoldDB" id="A0AAE1R841"/>
<comment type="similarity">
    <text evidence="1">Belongs to the short-chain dehydrogenases/reductases (SDR) family.</text>
</comment>
<protein>
    <submittedName>
        <fullName evidence="2">Uncharacterized protein</fullName>
    </submittedName>
</protein>
<accession>A0AAE1R841</accession>
<reference evidence="2" key="1">
    <citation type="submission" date="2023-12" db="EMBL/GenBank/DDBJ databases">
        <title>Genome assembly of Anisodus tanguticus.</title>
        <authorList>
            <person name="Wang Y.-J."/>
        </authorList>
    </citation>
    <scope>NUCLEOTIDE SEQUENCE</scope>
    <source>
        <strain evidence="2">KB-2021</strain>
        <tissue evidence="2">Leaf</tissue>
    </source>
</reference>
<dbReference type="PRINTS" id="PR00080">
    <property type="entry name" value="SDRFAMILY"/>
</dbReference>